<evidence type="ECO:0000313" key="14">
    <source>
        <dbReference type="EMBL" id="CAF0878407.1"/>
    </source>
</evidence>
<comment type="similarity">
    <text evidence="3 13">Belongs to the TIKI family.</text>
</comment>
<comment type="function">
    <text evidence="13">Metalloprotease that acts as a negative regulator of the Wnt signaling pathway.</text>
</comment>
<evidence type="ECO:0000313" key="16">
    <source>
        <dbReference type="Proteomes" id="UP000663829"/>
    </source>
</evidence>
<evidence type="ECO:0000256" key="10">
    <source>
        <dbReference type="ARBA" id="ARBA00023049"/>
    </source>
</evidence>
<keyword evidence="12" id="KW-0325">Glycoprotein</keyword>
<comment type="subcellular location">
    <subcellularLocation>
        <location evidence="13">Cell membrane</location>
        <topology evidence="13">Single-pass type I membrane protein</topology>
    </subcellularLocation>
    <subcellularLocation>
        <location evidence="2">Membrane</location>
        <topology evidence="2">Single-pass type I membrane protein</topology>
    </subcellularLocation>
</comment>
<evidence type="ECO:0000256" key="9">
    <source>
        <dbReference type="ARBA" id="ARBA00022989"/>
    </source>
</evidence>
<keyword evidence="9" id="KW-1133">Transmembrane helix</keyword>
<keyword evidence="16" id="KW-1185">Reference proteome</keyword>
<dbReference type="PANTHER" id="PTHR31120:SF6">
    <property type="entry name" value="METALLOPROTEASE TIKI HOMOLOG"/>
    <property type="match status" value="1"/>
</dbReference>
<dbReference type="GO" id="GO:0006508">
    <property type="term" value="P:proteolysis"/>
    <property type="evidence" value="ECO:0007669"/>
    <property type="project" value="UniProtKB-KW"/>
</dbReference>
<dbReference type="GO" id="GO:0005886">
    <property type="term" value="C:plasma membrane"/>
    <property type="evidence" value="ECO:0007669"/>
    <property type="project" value="UniProtKB-SubCell"/>
</dbReference>
<name>A0A813XYS1_9BILA</name>
<dbReference type="GO" id="GO:0016055">
    <property type="term" value="P:Wnt signaling pathway"/>
    <property type="evidence" value="ECO:0007669"/>
    <property type="project" value="UniProtKB-KW"/>
</dbReference>
<dbReference type="EMBL" id="CAJOBC010001226">
    <property type="protein sequence ID" value="CAF3664981.1"/>
    <property type="molecule type" value="Genomic_DNA"/>
</dbReference>
<dbReference type="InterPro" id="IPR002816">
    <property type="entry name" value="TraB/PrgY/GumN_fam"/>
</dbReference>
<evidence type="ECO:0000256" key="1">
    <source>
        <dbReference type="ARBA" id="ARBA00001941"/>
    </source>
</evidence>
<dbReference type="GO" id="GO:0004222">
    <property type="term" value="F:metalloendopeptidase activity"/>
    <property type="evidence" value="ECO:0007669"/>
    <property type="project" value="UniProtKB-UniRule"/>
</dbReference>
<dbReference type="GO" id="GO:0046872">
    <property type="term" value="F:metal ion binding"/>
    <property type="evidence" value="ECO:0007669"/>
    <property type="project" value="UniProtKB-UniRule"/>
</dbReference>
<keyword evidence="11" id="KW-0472">Membrane</keyword>
<evidence type="ECO:0000256" key="11">
    <source>
        <dbReference type="ARBA" id="ARBA00023136"/>
    </source>
</evidence>
<evidence type="ECO:0000256" key="8">
    <source>
        <dbReference type="ARBA" id="ARBA00022801"/>
    </source>
</evidence>
<evidence type="ECO:0000256" key="5">
    <source>
        <dbReference type="ARBA" id="ARBA00022692"/>
    </source>
</evidence>
<evidence type="ECO:0000256" key="7">
    <source>
        <dbReference type="ARBA" id="ARBA00022729"/>
    </source>
</evidence>
<dbReference type="EMBL" id="CAJNOQ010001226">
    <property type="protein sequence ID" value="CAF0878407.1"/>
    <property type="molecule type" value="Genomic_DNA"/>
</dbReference>
<comment type="caution">
    <text evidence="14">The sequence shown here is derived from an EMBL/GenBank/DDBJ whole genome shotgun (WGS) entry which is preliminary data.</text>
</comment>
<accession>A0A813XYS1</accession>
<keyword evidence="13" id="KW-1003">Cell membrane</keyword>
<evidence type="ECO:0000256" key="12">
    <source>
        <dbReference type="ARBA" id="ARBA00023180"/>
    </source>
</evidence>
<keyword evidence="5" id="KW-0812">Transmembrane</keyword>
<dbReference type="OrthoDB" id="10040378at2759"/>
<dbReference type="PANTHER" id="PTHR31120">
    <property type="entry name" value="METALLOPROTEASE TIKI"/>
    <property type="match status" value="1"/>
</dbReference>
<keyword evidence="4 13" id="KW-0645">Protease</keyword>
<dbReference type="AlphaFoldDB" id="A0A813XYS1"/>
<dbReference type="EC" id="3.4.-.-" evidence="13"/>
<evidence type="ECO:0000256" key="4">
    <source>
        <dbReference type="ARBA" id="ARBA00022670"/>
    </source>
</evidence>
<protein>
    <recommendedName>
        <fullName evidence="13">Metalloprotease TIKI homolog</fullName>
        <ecNumber evidence="13">3.4.-.-</ecNumber>
    </recommendedName>
</protein>
<organism evidence="14 16">
    <name type="scientific">Didymodactylos carnosus</name>
    <dbReference type="NCBI Taxonomy" id="1234261"/>
    <lineage>
        <taxon>Eukaryota</taxon>
        <taxon>Metazoa</taxon>
        <taxon>Spiralia</taxon>
        <taxon>Gnathifera</taxon>
        <taxon>Rotifera</taxon>
        <taxon>Eurotatoria</taxon>
        <taxon>Bdelloidea</taxon>
        <taxon>Philodinida</taxon>
        <taxon>Philodinidae</taxon>
        <taxon>Didymodactylos</taxon>
    </lineage>
</organism>
<dbReference type="Proteomes" id="UP000681722">
    <property type="component" value="Unassembled WGS sequence"/>
</dbReference>
<evidence type="ECO:0000256" key="2">
    <source>
        <dbReference type="ARBA" id="ARBA00004479"/>
    </source>
</evidence>
<sequence length="282" mass="33080">MFGQAYLSTMLWQIENVSSAFLFGSIHYSYLKIWPSVSDYTVEVFENSKHVYGEVDYSNSVTYNQFMHCIEQNNISFLTNKFSDKIDDNTFLDKYLILRAKQQNKTTNPLESIETHCQTAKILYGTDYLSENQPESDSNDENNFIYEYNCGKFDYATAMGMWHGFQKVYGTEVWMENYAMDMKRHREMAKRIHQALIENPNDKFFFIMGVLHLIGSDTVISVLENDYYYTINRILTDRKKQKTILNCKEDYGSGISHFDDPDQQAFWIVSFSSKIQDFSKSV</sequence>
<dbReference type="InterPro" id="IPR040230">
    <property type="entry name" value="TIKI1/2-like"/>
</dbReference>
<dbReference type="CDD" id="cd14789">
    <property type="entry name" value="Tiki"/>
    <property type="match status" value="1"/>
</dbReference>
<keyword evidence="13" id="KW-0879">Wnt signaling pathway</keyword>
<gene>
    <name evidence="14" type="ORF">GPM918_LOCUS7478</name>
    <name evidence="15" type="ORF">SRO942_LOCUS7478</name>
</gene>
<keyword evidence="8 13" id="KW-0378">Hydrolase</keyword>
<comment type="cofactor">
    <cofactor evidence="13">
        <name>Mn(2+)</name>
        <dbReference type="ChEBI" id="CHEBI:29035"/>
    </cofactor>
    <cofactor evidence="13">
        <name>Co(2+)</name>
        <dbReference type="ChEBI" id="CHEBI:48828"/>
    </cofactor>
    <text evidence="13">Divalent metal cations. Mn(2+) or Co(2+).</text>
</comment>
<evidence type="ECO:0000256" key="13">
    <source>
        <dbReference type="RuleBase" id="RU369069"/>
    </source>
</evidence>
<comment type="cofactor">
    <cofactor evidence="1">
        <name>Co(2+)</name>
        <dbReference type="ChEBI" id="CHEBI:48828"/>
    </cofactor>
</comment>
<reference evidence="14" key="1">
    <citation type="submission" date="2021-02" db="EMBL/GenBank/DDBJ databases">
        <authorList>
            <person name="Nowell W R."/>
        </authorList>
    </citation>
    <scope>NUCLEOTIDE SEQUENCE</scope>
</reference>
<evidence type="ECO:0000256" key="3">
    <source>
        <dbReference type="ARBA" id="ARBA00008261"/>
    </source>
</evidence>
<evidence type="ECO:0000256" key="6">
    <source>
        <dbReference type="ARBA" id="ARBA00022723"/>
    </source>
</evidence>
<evidence type="ECO:0000313" key="15">
    <source>
        <dbReference type="EMBL" id="CAF3664981.1"/>
    </source>
</evidence>
<dbReference type="Pfam" id="PF01963">
    <property type="entry name" value="TraB_PrgY_gumN"/>
    <property type="match status" value="1"/>
</dbReference>
<dbReference type="GO" id="GO:0030178">
    <property type="term" value="P:negative regulation of Wnt signaling pathway"/>
    <property type="evidence" value="ECO:0007669"/>
    <property type="project" value="UniProtKB-UniRule"/>
</dbReference>
<keyword evidence="6 13" id="KW-0479">Metal-binding</keyword>
<keyword evidence="7 13" id="KW-0732">Signal</keyword>
<dbReference type="Proteomes" id="UP000663829">
    <property type="component" value="Unassembled WGS sequence"/>
</dbReference>
<proteinExistence type="inferred from homology"/>
<keyword evidence="10 13" id="KW-0482">Metalloprotease</keyword>